<dbReference type="GO" id="GO:0002151">
    <property type="term" value="F:G-quadruplex RNA binding"/>
    <property type="evidence" value="ECO:0007669"/>
    <property type="project" value="TreeGrafter"/>
</dbReference>
<dbReference type="PROSITE" id="PS51192">
    <property type="entry name" value="HELICASE_ATP_BIND_1"/>
    <property type="match status" value="1"/>
</dbReference>
<dbReference type="SMART" id="SM00487">
    <property type="entry name" value="DEXDc"/>
    <property type="match status" value="1"/>
</dbReference>
<dbReference type="Pfam" id="PF00270">
    <property type="entry name" value="DEAD"/>
    <property type="match status" value="1"/>
</dbReference>
<evidence type="ECO:0000259" key="6">
    <source>
        <dbReference type="PROSITE" id="PS51194"/>
    </source>
</evidence>
<feature type="non-terminal residue" evidence="7">
    <location>
        <position position="911"/>
    </location>
</feature>
<dbReference type="Gene3D" id="3.30.160.20">
    <property type="match status" value="1"/>
</dbReference>
<dbReference type="SUPFAM" id="SSF52540">
    <property type="entry name" value="P-loop containing nucleoside triphosphate hydrolases"/>
    <property type="match status" value="1"/>
</dbReference>
<proteinExistence type="predicted"/>
<keyword evidence="8" id="KW-1185">Reference proteome</keyword>
<protein>
    <submittedName>
        <fullName evidence="7">HA2, DEAD, Dicer dimer, and/or OB NTP bind domain containing protein</fullName>
    </submittedName>
</protein>
<dbReference type="Gene3D" id="1.20.120.1080">
    <property type="match status" value="1"/>
</dbReference>
<dbReference type="GO" id="GO:0003678">
    <property type="term" value="F:DNA helicase activity"/>
    <property type="evidence" value="ECO:0007669"/>
    <property type="project" value="TreeGrafter"/>
</dbReference>
<dbReference type="GO" id="GO:0016787">
    <property type="term" value="F:hydrolase activity"/>
    <property type="evidence" value="ECO:0007669"/>
    <property type="project" value="UniProtKB-KW"/>
</dbReference>
<dbReference type="PANTHER" id="PTHR18934">
    <property type="entry name" value="ATP-DEPENDENT RNA HELICASE"/>
    <property type="match status" value="1"/>
</dbReference>
<dbReference type="GO" id="GO:0003724">
    <property type="term" value="F:RNA helicase activity"/>
    <property type="evidence" value="ECO:0007669"/>
    <property type="project" value="TreeGrafter"/>
</dbReference>
<dbReference type="InterPro" id="IPR007502">
    <property type="entry name" value="Helicase-assoc_dom"/>
</dbReference>
<dbReference type="STRING" id="1661398.A0A482VN97"/>
<keyword evidence="1" id="KW-0547">Nucleotide-binding</keyword>
<dbReference type="SUPFAM" id="SSF54768">
    <property type="entry name" value="dsRNA-binding domain-like"/>
    <property type="match status" value="1"/>
</dbReference>
<dbReference type="Pfam" id="PF00271">
    <property type="entry name" value="Helicase_C"/>
    <property type="match status" value="1"/>
</dbReference>
<keyword evidence="2" id="KW-0378">Hydrolase</keyword>
<dbReference type="SMART" id="SM00490">
    <property type="entry name" value="HELICc"/>
    <property type="match status" value="1"/>
</dbReference>
<dbReference type="InterPro" id="IPR001650">
    <property type="entry name" value="Helicase_C-like"/>
</dbReference>
<keyword evidence="3" id="KW-0347">Helicase</keyword>
<dbReference type="PROSITE" id="PS51194">
    <property type="entry name" value="HELICASE_CTER"/>
    <property type="match status" value="1"/>
</dbReference>
<evidence type="ECO:0000313" key="7">
    <source>
        <dbReference type="EMBL" id="RZC34194.1"/>
    </source>
</evidence>
<dbReference type="InterPro" id="IPR027417">
    <property type="entry name" value="P-loop_NTPase"/>
</dbReference>
<dbReference type="OrthoDB" id="5600252at2759"/>
<evidence type="ECO:0000256" key="1">
    <source>
        <dbReference type="ARBA" id="ARBA00022741"/>
    </source>
</evidence>
<name>A0A482VN97_ASBVE</name>
<feature type="domain" description="Helicase C-terminal" evidence="6">
    <location>
        <begin position="404"/>
        <end position="573"/>
    </location>
</feature>
<dbReference type="GO" id="GO:0005524">
    <property type="term" value="F:ATP binding"/>
    <property type="evidence" value="ECO:0007669"/>
    <property type="project" value="UniProtKB-KW"/>
</dbReference>
<evidence type="ECO:0000256" key="2">
    <source>
        <dbReference type="ARBA" id="ARBA00022801"/>
    </source>
</evidence>
<dbReference type="GO" id="GO:0005634">
    <property type="term" value="C:nucleus"/>
    <property type="evidence" value="ECO:0007669"/>
    <property type="project" value="TreeGrafter"/>
</dbReference>
<dbReference type="Gene3D" id="3.40.50.300">
    <property type="entry name" value="P-loop containing nucleotide triphosphate hydrolases"/>
    <property type="match status" value="2"/>
</dbReference>
<accession>A0A482VN97</accession>
<feature type="non-terminal residue" evidence="7">
    <location>
        <position position="1"/>
    </location>
</feature>
<dbReference type="GO" id="GO:0005737">
    <property type="term" value="C:cytoplasm"/>
    <property type="evidence" value="ECO:0007669"/>
    <property type="project" value="TreeGrafter"/>
</dbReference>
<dbReference type="Pfam" id="PF21010">
    <property type="entry name" value="HA2_C"/>
    <property type="match status" value="1"/>
</dbReference>
<evidence type="ECO:0000256" key="4">
    <source>
        <dbReference type="ARBA" id="ARBA00022840"/>
    </source>
</evidence>
<dbReference type="PANTHER" id="PTHR18934:SF257">
    <property type="entry name" value="ATP-DEPENDENT RNA HELICASE DHX30"/>
    <property type="match status" value="1"/>
</dbReference>
<dbReference type="EMBL" id="QDEB01082144">
    <property type="protein sequence ID" value="RZC34194.1"/>
    <property type="molecule type" value="Genomic_DNA"/>
</dbReference>
<dbReference type="Proteomes" id="UP000292052">
    <property type="component" value="Unassembled WGS sequence"/>
</dbReference>
<organism evidence="7 8">
    <name type="scientific">Asbolus verrucosus</name>
    <name type="common">Desert ironclad beetle</name>
    <dbReference type="NCBI Taxonomy" id="1661398"/>
    <lineage>
        <taxon>Eukaryota</taxon>
        <taxon>Metazoa</taxon>
        <taxon>Ecdysozoa</taxon>
        <taxon>Arthropoda</taxon>
        <taxon>Hexapoda</taxon>
        <taxon>Insecta</taxon>
        <taxon>Pterygota</taxon>
        <taxon>Neoptera</taxon>
        <taxon>Endopterygota</taxon>
        <taxon>Coleoptera</taxon>
        <taxon>Polyphaga</taxon>
        <taxon>Cucujiformia</taxon>
        <taxon>Tenebrionidae</taxon>
        <taxon>Pimeliinae</taxon>
        <taxon>Asbolus</taxon>
    </lineage>
</organism>
<dbReference type="CDD" id="cd18791">
    <property type="entry name" value="SF2_C_RHA"/>
    <property type="match status" value="1"/>
</dbReference>
<dbReference type="AlphaFoldDB" id="A0A482VN97"/>
<keyword evidence="4" id="KW-0067">ATP-binding</keyword>
<reference evidence="7 8" key="1">
    <citation type="submission" date="2017-03" db="EMBL/GenBank/DDBJ databases">
        <title>Genome of the blue death feigning beetle - Asbolus verrucosus.</title>
        <authorList>
            <person name="Rider S.D."/>
        </authorList>
    </citation>
    <scope>NUCLEOTIDE SEQUENCE [LARGE SCALE GENOMIC DNA]</scope>
    <source>
        <strain evidence="7">Butters</strain>
        <tissue evidence="7">Head and leg muscle</tissue>
    </source>
</reference>
<gene>
    <name evidence="7" type="ORF">BDFB_009465</name>
</gene>
<evidence type="ECO:0000313" key="8">
    <source>
        <dbReference type="Proteomes" id="UP000292052"/>
    </source>
</evidence>
<dbReference type="CDD" id="cd17917">
    <property type="entry name" value="DEXHc_RHA-like"/>
    <property type="match status" value="1"/>
</dbReference>
<dbReference type="InterPro" id="IPR011545">
    <property type="entry name" value="DEAD/DEAH_box_helicase_dom"/>
</dbReference>
<feature type="domain" description="Helicase ATP-binding" evidence="5">
    <location>
        <begin position="197"/>
        <end position="367"/>
    </location>
</feature>
<evidence type="ECO:0000259" key="5">
    <source>
        <dbReference type="PROSITE" id="PS51192"/>
    </source>
</evidence>
<evidence type="ECO:0000256" key="3">
    <source>
        <dbReference type="ARBA" id="ARBA00022806"/>
    </source>
</evidence>
<comment type="caution">
    <text evidence="7">The sequence shown here is derived from an EMBL/GenBank/DDBJ whole genome shotgun (WGS) entry which is preliminary data.</text>
</comment>
<sequence>IVTQHSSNDTLKLTKKICANPKNTLQQLYENISQKLNDAKLKPYPKYTMIKVNGEFKTWCCTYKLKWPCKLKEIEEVASSKREASKEAAFNTLLWLRNNEKITESGHPIITKVVSETKRLNIDSDTLLKIKAIIKEYQKGIIPKTVKENLDDVRLLQSVSDEIKINRSLKQRYFGRDQYLAKEKYPLPITAYKDQIIDLLKKSRVVIIKGQPGCGKSSYLPQYALETWVKTTKSHKDVFRIAVTQPRRIAAMSLAEHVSSERNEECGFIVGYQIRLKCNFNKSTGRILYCTTGILLRHLQSDPTLENFPCVILDEAHERDANTDLLMKLLRRSLILNPRLKLIIMSATIDTDLFKNYFNGAPVLVIDGFNYPVQAHFLDNLTNIDLKKTKNMCRTPTPTVVHEDVVKVIMYIHRSKSDDGTILCFLPGWDDICRIQNLIPLTNDLMVLRLHSRLQDSDQWKIFWPSNPGVRKVILATNIAETSVTINDVVYVVDTGIHKESRFDDEQGIVCLDNQWISQANMIQRKGRAGRVQPGESFHLYTKSRYDSMSRYTDPEISKISLSKIVLDSKAFYGGGDAWEFMSNLPTPPKFTTVKKAVEELKDLELLNDGENLTALGKILAHFQLHPKLAKTLVNAIVFKCVTPVVDIVTIFSSEIDIFNNALSDKYLMRDLKSKTGFENSDHLALMILFEYWLEFMEDHDEQMAVGFCFETNLNHSSLIMLKELRKIHFGYLHNGLHNSVQISDEYSDNNELVKAVLLSGLGTLFQLKNQQNKLLFITSNGHEATITSESVNYKKTKLPSDFLVYITEIRSVIRKTNVIRECSTISALALLLFSRQELTVDKISNEELVLGLNGTTVKFLCTNEIARDLQKCKTALKTVYQYYINQLTQSGQFDPEINKTCDKILNYINE</sequence>
<dbReference type="SMART" id="SM00847">
    <property type="entry name" value="HA2"/>
    <property type="match status" value="1"/>
</dbReference>
<dbReference type="InterPro" id="IPR014001">
    <property type="entry name" value="Helicase_ATP-bd"/>
</dbReference>